<protein>
    <submittedName>
        <fullName evidence="6">Uncharacterized protein</fullName>
    </submittedName>
</protein>
<accession>A0A427B6F4</accession>
<evidence type="ECO:0000256" key="1">
    <source>
        <dbReference type="ARBA" id="ARBA00004604"/>
    </source>
</evidence>
<dbReference type="Proteomes" id="UP000287651">
    <property type="component" value="Unassembled WGS sequence"/>
</dbReference>
<evidence type="ECO:0000256" key="5">
    <source>
        <dbReference type="SAM" id="Coils"/>
    </source>
</evidence>
<dbReference type="AlphaFoldDB" id="A0A427B6F4"/>
<dbReference type="EMBL" id="AMZH03000385">
    <property type="protein sequence ID" value="RRT84043.1"/>
    <property type="molecule type" value="Genomic_DNA"/>
</dbReference>
<evidence type="ECO:0000313" key="6">
    <source>
        <dbReference type="EMBL" id="RRT84043.1"/>
    </source>
</evidence>
<feature type="non-terminal residue" evidence="6">
    <location>
        <position position="1"/>
    </location>
</feature>
<dbReference type="PANTHER" id="PTHR14577">
    <property type="entry name" value="NUCLEOLAR PROTEIN 12"/>
    <property type="match status" value="1"/>
</dbReference>
<gene>
    <name evidence="6" type="ORF">B296_00016017</name>
</gene>
<dbReference type="InterPro" id="IPR019186">
    <property type="entry name" value="Nucleolar_protein_12"/>
</dbReference>
<name>A0A427B6F4_ENSVE</name>
<sequence>FSIYVIRIWTCLCSFRFLPTYISNKLVTLTAFFSYCDMMWDFVTGFHKRKKKRRKEAQRQLQEKERLKRIESRKKVCLFC</sequence>
<comment type="caution">
    <text evidence="6">The sequence shown here is derived from an EMBL/GenBank/DDBJ whole genome shotgun (WGS) entry which is preliminary data.</text>
</comment>
<feature type="coiled-coil region" evidence="5">
    <location>
        <begin position="47"/>
        <end position="74"/>
    </location>
</feature>
<evidence type="ECO:0000256" key="4">
    <source>
        <dbReference type="ARBA" id="ARBA00023242"/>
    </source>
</evidence>
<dbReference type="Pfam" id="PF09805">
    <property type="entry name" value="Nop25"/>
    <property type="match status" value="1"/>
</dbReference>
<dbReference type="GO" id="GO:0005730">
    <property type="term" value="C:nucleolus"/>
    <property type="evidence" value="ECO:0007669"/>
    <property type="project" value="UniProtKB-SubCell"/>
</dbReference>
<comment type="similarity">
    <text evidence="2">Belongs to the RRP17 family.</text>
</comment>
<evidence type="ECO:0000313" key="7">
    <source>
        <dbReference type="Proteomes" id="UP000287651"/>
    </source>
</evidence>
<dbReference type="GO" id="GO:0019843">
    <property type="term" value="F:rRNA binding"/>
    <property type="evidence" value="ECO:0007669"/>
    <property type="project" value="TreeGrafter"/>
</dbReference>
<evidence type="ECO:0000256" key="3">
    <source>
        <dbReference type="ARBA" id="ARBA00023054"/>
    </source>
</evidence>
<reference evidence="6 7" key="1">
    <citation type="journal article" date="2014" name="Agronomy (Basel)">
        <title>A Draft Genome Sequence for Ensete ventricosum, the Drought-Tolerant Tree Against Hunger.</title>
        <authorList>
            <person name="Harrison J."/>
            <person name="Moore K.A."/>
            <person name="Paszkiewicz K."/>
            <person name="Jones T."/>
            <person name="Grant M."/>
            <person name="Ambacheew D."/>
            <person name="Muzemil S."/>
            <person name="Studholme D.J."/>
        </authorList>
    </citation>
    <scope>NUCLEOTIDE SEQUENCE [LARGE SCALE GENOMIC DNA]</scope>
</reference>
<dbReference type="PANTHER" id="PTHR14577:SF0">
    <property type="entry name" value="NUCLEOLAR PROTEIN 12"/>
    <property type="match status" value="1"/>
</dbReference>
<proteinExistence type="inferred from homology"/>
<evidence type="ECO:0000256" key="2">
    <source>
        <dbReference type="ARBA" id="ARBA00007175"/>
    </source>
</evidence>
<organism evidence="6 7">
    <name type="scientific">Ensete ventricosum</name>
    <name type="common">Abyssinian banana</name>
    <name type="synonym">Musa ensete</name>
    <dbReference type="NCBI Taxonomy" id="4639"/>
    <lineage>
        <taxon>Eukaryota</taxon>
        <taxon>Viridiplantae</taxon>
        <taxon>Streptophyta</taxon>
        <taxon>Embryophyta</taxon>
        <taxon>Tracheophyta</taxon>
        <taxon>Spermatophyta</taxon>
        <taxon>Magnoliopsida</taxon>
        <taxon>Liliopsida</taxon>
        <taxon>Zingiberales</taxon>
        <taxon>Musaceae</taxon>
        <taxon>Ensete</taxon>
    </lineage>
</organism>
<keyword evidence="3 5" id="KW-0175">Coiled coil</keyword>
<comment type="subcellular location">
    <subcellularLocation>
        <location evidence="1">Nucleus</location>
        <location evidence="1">Nucleolus</location>
    </subcellularLocation>
</comment>
<keyword evidence="4" id="KW-0539">Nucleus</keyword>